<feature type="transmembrane region" description="Helical" evidence="1">
    <location>
        <begin position="92"/>
        <end position="114"/>
    </location>
</feature>
<dbReference type="EMBL" id="DTBP01000023">
    <property type="protein sequence ID" value="HGQ74126.1"/>
    <property type="molecule type" value="Genomic_DNA"/>
</dbReference>
<reference evidence="2" key="1">
    <citation type="journal article" date="2020" name="mSystems">
        <title>Genome- and Community-Level Interaction Insights into Carbon Utilization and Element Cycling Functions of Hydrothermarchaeota in Hydrothermal Sediment.</title>
        <authorList>
            <person name="Zhou Z."/>
            <person name="Liu Y."/>
            <person name="Xu W."/>
            <person name="Pan J."/>
            <person name="Luo Z.H."/>
            <person name="Li M."/>
        </authorList>
    </citation>
    <scope>NUCLEOTIDE SEQUENCE [LARGE SCALE GENOMIC DNA]</scope>
    <source>
        <strain evidence="2">SpSt-648</strain>
    </source>
</reference>
<organism evidence="2">
    <name type="scientific">Staphylothermus marinus</name>
    <dbReference type="NCBI Taxonomy" id="2280"/>
    <lineage>
        <taxon>Archaea</taxon>
        <taxon>Thermoproteota</taxon>
        <taxon>Thermoprotei</taxon>
        <taxon>Desulfurococcales</taxon>
        <taxon>Desulfurococcaceae</taxon>
        <taxon>Staphylothermus</taxon>
    </lineage>
</organism>
<proteinExistence type="predicted"/>
<evidence type="ECO:0000313" key="2">
    <source>
        <dbReference type="EMBL" id="HGQ74126.1"/>
    </source>
</evidence>
<keyword evidence="1" id="KW-1133">Transmembrane helix</keyword>
<gene>
    <name evidence="2" type="ORF">ENU20_03515</name>
</gene>
<protein>
    <submittedName>
        <fullName evidence="2">Uncharacterized protein</fullName>
    </submittedName>
</protein>
<name>A0A7C4JLJ8_STAMA</name>
<comment type="caution">
    <text evidence="2">The sequence shown here is derived from an EMBL/GenBank/DDBJ whole genome shotgun (WGS) entry which is preliminary data.</text>
</comment>
<accession>A0A7C4JLJ8</accession>
<feature type="transmembrane region" description="Helical" evidence="1">
    <location>
        <begin position="12"/>
        <end position="29"/>
    </location>
</feature>
<feature type="transmembrane region" description="Helical" evidence="1">
    <location>
        <begin position="35"/>
        <end position="52"/>
    </location>
</feature>
<sequence length="118" mass="13411">MMKLYLSRKTHVLMLTILYVSQVITTYSYYLYTSIAGIIVSTIILVLYLNYAKLHVSSAEIYALFHLLSLIIVSAVAISLVIQILLNQLTLYTTLYSATLILSITLVNLIIMGLHRRR</sequence>
<keyword evidence="1" id="KW-0812">Transmembrane</keyword>
<dbReference type="AlphaFoldDB" id="A0A7C4JLJ8"/>
<evidence type="ECO:0000256" key="1">
    <source>
        <dbReference type="SAM" id="Phobius"/>
    </source>
</evidence>
<feature type="transmembrane region" description="Helical" evidence="1">
    <location>
        <begin position="64"/>
        <end position="86"/>
    </location>
</feature>
<keyword evidence="1" id="KW-0472">Membrane</keyword>